<reference evidence="2" key="1">
    <citation type="submission" date="2022-07" db="EMBL/GenBank/DDBJ databases">
        <title>Enhanced cultured diversity of the mouse gut microbiota enables custom-made synthetic communities.</title>
        <authorList>
            <person name="Afrizal A."/>
        </authorList>
    </citation>
    <scope>NUCLEOTIDE SEQUENCE</scope>
    <source>
        <strain evidence="2">DSM 29186</strain>
    </source>
</reference>
<dbReference type="EMBL" id="JANKBY010000148">
    <property type="protein sequence ID" value="MCR1823481.1"/>
    <property type="molecule type" value="Genomic_DNA"/>
</dbReference>
<name>A0A9X2MC22_9FIRM</name>
<gene>
    <name evidence="2" type="ORF">NSA58_11845</name>
</gene>
<comment type="caution">
    <text evidence="2">The sequence shown here is derived from an EMBL/GenBank/DDBJ whole genome shotgun (WGS) entry which is preliminary data.</text>
</comment>
<dbReference type="RefSeq" id="WP_052232957.1">
    <property type="nucleotide sequence ID" value="NZ_JANKBY010000148.1"/>
</dbReference>
<evidence type="ECO:0000313" key="3">
    <source>
        <dbReference type="Proteomes" id="UP001140817"/>
    </source>
</evidence>
<dbReference type="InterPro" id="IPR007419">
    <property type="entry name" value="BFD-like_2Fe2S-bd_dom"/>
</dbReference>
<keyword evidence="3" id="KW-1185">Reference proteome</keyword>
<sequence>MFSKLIKKYKEYKIVNSNKPKKVCSCYNVSNHDIMKALNNGCSGINEVRKSTKAGTACGKCNSSVEYEIYKALKK</sequence>
<dbReference type="AlphaFoldDB" id="A0A9X2MC22"/>
<proteinExistence type="predicted"/>
<dbReference type="InterPro" id="IPR041854">
    <property type="entry name" value="BFD-like_2Fe2S-bd_dom_sf"/>
</dbReference>
<evidence type="ECO:0000259" key="1">
    <source>
        <dbReference type="Pfam" id="PF04324"/>
    </source>
</evidence>
<feature type="domain" description="BFD-like [2Fe-2S]-binding" evidence="1">
    <location>
        <begin position="23"/>
        <end position="67"/>
    </location>
</feature>
<evidence type="ECO:0000313" key="2">
    <source>
        <dbReference type="EMBL" id="MCR1823481.1"/>
    </source>
</evidence>
<dbReference type="Pfam" id="PF04324">
    <property type="entry name" value="Fer2_BFD"/>
    <property type="match status" value="1"/>
</dbReference>
<dbReference type="Gene3D" id="1.10.10.1100">
    <property type="entry name" value="BFD-like [2Fe-2S]-binding domain"/>
    <property type="match status" value="1"/>
</dbReference>
<dbReference type="Proteomes" id="UP001140817">
    <property type="component" value="Unassembled WGS sequence"/>
</dbReference>
<organism evidence="2 3">
    <name type="scientific">Terrisporobacter muris</name>
    <dbReference type="NCBI Taxonomy" id="2963284"/>
    <lineage>
        <taxon>Bacteria</taxon>
        <taxon>Bacillati</taxon>
        <taxon>Bacillota</taxon>
        <taxon>Clostridia</taxon>
        <taxon>Peptostreptococcales</taxon>
        <taxon>Peptostreptococcaceae</taxon>
        <taxon>Terrisporobacter</taxon>
    </lineage>
</organism>
<accession>A0A9X2MC22</accession>
<protein>
    <submittedName>
        <fullName evidence="2">(2Fe-2S)-binding protein</fullName>
    </submittedName>
</protein>